<protein>
    <submittedName>
        <fullName evidence="1">Uncharacterized protein</fullName>
    </submittedName>
</protein>
<organism evidence="1 2">
    <name type="scientific">Aquipluma nitroreducens</name>
    <dbReference type="NCBI Taxonomy" id="2010828"/>
    <lineage>
        <taxon>Bacteria</taxon>
        <taxon>Pseudomonadati</taxon>
        <taxon>Bacteroidota</taxon>
        <taxon>Bacteroidia</taxon>
        <taxon>Marinilabiliales</taxon>
        <taxon>Prolixibacteraceae</taxon>
        <taxon>Aquipluma</taxon>
    </lineage>
</organism>
<accession>A0A5K7S7M8</accession>
<dbReference type="RefSeq" id="WP_318350552.1">
    <property type="nucleotide sequence ID" value="NZ_AP018694.1"/>
</dbReference>
<gene>
    <name evidence="1" type="ORF">AQPE_1724</name>
</gene>
<keyword evidence="2" id="KW-1185">Reference proteome</keyword>
<dbReference type="AlphaFoldDB" id="A0A5K7S7M8"/>
<dbReference type="Proteomes" id="UP001193389">
    <property type="component" value="Chromosome"/>
</dbReference>
<dbReference type="EMBL" id="AP018694">
    <property type="protein sequence ID" value="BBE17568.1"/>
    <property type="molecule type" value="Genomic_DNA"/>
</dbReference>
<proteinExistence type="predicted"/>
<dbReference type="KEGG" id="anf:AQPE_1724"/>
<name>A0A5K7S7M8_9BACT</name>
<evidence type="ECO:0000313" key="1">
    <source>
        <dbReference type="EMBL" id="BBE17568.1"/>
    </source>
</evidence>
<reference evidence="1" key="1">
    <citation type="journal article" date="2020" name="Int. J. Syst. Evol. Microbiol.">
        <title>Aquipluma nitroreducens gen. nov. sp. nov., a novel facultatively anaerobic bacterium isolated from a freshwater lake.</title>
        <authorList>
            <person name="Watanabe M."/>
            <person name="Kojima H."/>
            <person name="Fukui M."/>
        </authorList>
    </citation>
    <scope>NUCLEOTIDE SEQUENCE</scope>
    <source>
        <strain evidence="1">MeG22</strain>
    </source>
</reference>
<evidence type="ECO:0000313" key="2">
    <source>
        <dbReference type="Proteomes" id="UP001193389"/>
    </source>
</evidence>
<sequence>MKNNLFTIVLILGSTICAVGQTEKSVNNINGGMPNRISMNVTVAKQTQGATFGEKVNAGLQAAGGAYVIFPNKQAFLITRNKVSEMTSSEVAKVNAGLHAAGSAVAQGASLVGGALPGGAVISAAVSKADGGRPIWEVKNVSDGFLLPSNLTDGEYTLTIVVEKATSGLKDTLKTQVRLGIKVEGRTYKVISAGV</sequence>